<name>A0AAD8R7U8_LOLMU</name>
<dbReference type="Gene3D" id="4.10.470.10">
    <property type="entry name" value="Ricin (A Subunit), domain 2"/>
    <property type="match status" value="1"/>
</dbReference>
<dbReference type="InterPro" id="IPR045005">
    <property type="entry name" value="BPM1-6"/>
</dbReference>
<dbReference type="PROSITE" id="PS50097">
    <property type="entry name" value="BTB"/>
    <property type="match status" value="1"/>
</dbReference>
<evidence type="ECO:0000313" key="6">
    <source>
        <dbReference type="EMBL" id="KAK1614979.1"/>
    </source>
</evidence>
<feature type="domain" description="BTB" evidence="5">
    <location>
        <begin position="302"/>
        <end position="368"/>
    </location>
</feature>
<comment type="similarity">
    <text evidence="4">Belongs to the ribosome-inactivating protein family.</text>
</comment>
<sequence>MARNPLFTVTFDLTRSSRDDYGAFIAGIRSRLGNPRHVSHGRPVLPPVEPGIPPRRWFHVVLKTPASALTLATRADNLDLAGFQSSDGTWWELSDGRKRGAMVCVMRRPRGLIPGSSSLGFGGTYRDLAGGAREAIDFAVGRQQMTEAVDALAAHTAEADISSSDAERQALVVVRYMVHEATRFLDVSAAVAGLMRSPDAGTTKSIKLTLKGSPEDLGWEWSSSLLLSADSLSGRKRGEYCTYPAAWEIGDCLARAVARVGILLFVATENGIKAKRVLRLFDGDLCRRAGTDGGAARVDAKADVRFLVSGASVAAHRYILAGKSVVFLRQFFHGIRDKSPCVEVKDMNAAAFKAMIHFIYTDTVPEFDQEQPDMEAVAVFAHHLLGAAHRYEVDGLKLICKRKLQSGAIYVGMAATTLALAEKHNYRRLKAMCIDFIVSTRENLHAVLATEGYKHLEASYPSVLTQLLKSVRVTARVSCEIQT</sequence>
<evidence type="ECO:0000256" key="1">
    <source>
        <dbReference type="ARBA" id="ARBA00004906"/>
    </source>
</evidence>
<keyword evidence="7" id="KW-1185">Reference proteome</keyword>
<comment type="catalytic activity">
    <reaction evidence="4">
        <text>Endohydrolysis of the N-glycosidic bond at one specific adenosine on the 28S rRNA.</text>
        <dbReference type="EC" id="3.2.2.22"/>
    </reaction>
</comment>
<dbReference type="PANTHER" id="PTHR26379:SF180">
    <property type="entry name" value="TRAF TRANSCRIPTION FACTOR"/>
    <property type="match status" value="1"/>
</dbReference>
<comment type="similarity">
    <text evidence="2">Belongs to the Tdpoz family.</text>
</comment>
<dbReference type="Pfam" id="PF24570">
    <property type="entry name" value="BACK_BPM_SPOP"/>
    <property type="match status" value="1"/>
</dbReference>
<proteinExistence type="inferred from homology"/>
<dbReference type="GO" id="GO:0006952">
    <property type="term" value="P:defense response"/>
    <property type="evidence" value="ECO:0007669"/>
    <property type="project" value="UniProtKB-KW"/>
</dbReference>
<dbReference type="GO" id="GO:0030598">
    <property type="term" value="F:rRNA N-glycosylase activity"/>
    <property type="evidence" value="ECO:0007669"/>
    <property type="project" value="UniProtKB-EC"/>
</dbReference>
<evidence type="ECO:0000256" key="3">
    <source>
        <dbReference type="ARBA" id="ARBA00030788"/>
    </source>
</evidence>
<dbReference type="GO" id="GO:0017148">
    <property type="term" value="P:negative regulation of translation"/>
    <property type="evidence" value="ECO:0007669"/>
    <property type="project" value="UniProtKB-KW"/>
</dbReference>
<dbReference type="Gene3D" id="1.25.40.420">
    <property type="match status" value="1"/>
</dbReference>
<dbReference type="SUPFAM" id="SSF56371">
    <property type="entry name" value="Ribosome inactivating proteins (RIP)"/>
    <property type="match status" value="1"/>
</dbReference>
<organism evidence="6 7">
    <name type="scientific">Lolium multiflorum</name>
    <name type="common">Italian ryegrass</name>
    <name type="synonym">Lolium perenne subsp. multiflorum</name>
    <dbReference type="NCBI Taxonomy" id="4521"/>
    <lineage>
        <taxon>Eukaryota</taxon>
        <taxon>Viridiplantae</taxon>
        <taxon>Streptophyta</taxon>
        <taxon>Embryophyta</taxon>
        <taxon>Tracheophyta</taxon>
        <taxon>Spermatophyta</taxon>
        <taxon>Magnoliopsida</taxon>
        <taxon>Liliopsida</taxon>
        <taxon>Poales</taxon>
        <taxon>Poaceae</taxon>
        <taxon>BOP clade</taxon>
        <taxon>Pooideae</taxon>
        <taxon>Poodae</taxon>
        <taxon>Poeae</taxon>
        <taxon>Poeae Chloroplast Group 2 (Poeae type)</taxon>
        <taxon>Loliodinae</taxon>
        <taxon>Loliinae</taxon>
        <taxon>Lolium</taxon>
    </lineage>
</organism>
<evidence type="ECO:0000313" key="7">
    <source>
        <dbReference type="Proteomes" id="UP001231189"/>
    </source>
</evidence>
<dbReference type="Gene3D" id="3.40.420.10">
    <property type="entry name" value="Ricin (A subunit), domain 1"/>
    <property type="match status" value="1"/>
</dbReference>
<dbReference type="SUPFAM" id="SSF54695">
    <property type="entry name" value="POZ domain"/>
    <property type="match status" value="1"/>
</dbReference>
<protein>
    <recommendedName>
        <fullName evidence="3">rRNA N-glycosidase</fullName>
    </recommendedName>
</protein>
<dbReference type="Proteomes" id="UP001231189">
    <property type="component" value="Unassembled WGS sequence"/>
</dbReference>
<dbReference type="Gene3D" id="3.30.710.10">
    <property type="entry name" value="Potassium Channel Kv1.1, Chain A"/>
    <property type="match status" value="1"/>
</dbReference>
<dbReference type="AlphaFoldDB" id="A0AAD8R7U8"/>
<keyword evidence="4" id="KW-0378">Hydrolase</keyword>
<dbReference type="PANTHER" id="PTHR26379">
    <property type="entry name" value="BTB/POZ AND MATH DOMAIN-CONTAINING PROTEIN 1"/>
    <property type="match status" value="1"/>
</dbReference>
<dbReference type="GO" id="GO:0090729">
    <property type="term" value="F:toxin activity"/>
    <property type="evidence" value="ECO:0007669"/>
    <property type="project" value="UniProtKB-KW"/>
</dbReference>
<dbReference type="InterPro" id="IPR000210">
    <property type="entry name" value="BTB/POZ_dom"/>
</dbReference>
<keyword evidence="4" id="KW-0800">Toxin</keyword>
<dbReference type="InterPro" id="IPR016139">
    <property type="entry name" value="Ribosome_inactivat_prot_sub2"/>
</dbReference>
<keyword evidence="4" id="KW-0611">Plant defense</keyword>
<keyword evidence="4" id="KW-0652">Protein synthesis inhibitor</keyword>
<dbReference type="EMBL" id="JAUUTY010000006">
    <property type="protein sequence ID" value="KAK1614979.1"/>
    <property type="molecule type" value="Genomic_DNA"/>
</dbReference>
<evidence type="ECO:0000256" key="2">
    <source>
        <dbReference type="ARBA" id="ARBA00010846"/>
    </source>
</evidence>
<dbReference type="Pfam" id="PF00161">
    <property type="entry name" value="RIP"/>
    <property type="match status" value="1"/>
</dbReference>
<dbReference type="SMART" id="SM00225">
    <property type="entry name" value="BTB"/>
    <property type="match status" value="1"/>
</dbReference>
<comment type="caution">
    <text evidence="6">The sequence shown here is derived from an EMBL/GenBank/DDBJ whole genome shotgun (WGS) entry which is preliminary data.</text>
</comment>
<dbReference type="InterPro" id="IPR016138">
    <property type="entry name" value="Ribosome_inactivat_prot_sub1"/>
</dbReference>
<dbReference type="GO" id="GO:0016567">
    <property type="term" value="P:protein ubiquitination"/>
    <property type="evidence" value="ECO:0007669"/>
    <property type="project" value="InterPro"/>
</dbReference>
<gene>
    <name evidence="6" type="ORF">QYE76_020496</name>
</gene>
<dbReference type="Pfam" id="PF00651">
    <property type="entry name" value="BTB"/>
    <property type="match status" value="1"/>
</dbReference>
<dbReference type="InterPro" id="IPR036041">
    <property type="entry name" value="Ribosome-inact_prot_sf"/>
</dbReference>
<accession>A0AAD8R7U8</accession>
<dbReference type="InterPro" id="IPR001574">
    <property type="entry name" value="Ribosome_inactivat_prot"/>
</dbReference>
<reference evidence="6" key="1">
    <citation type="submission" date="2023-07" db="EMBL/GenBank/DDBJ databases">
        <title>A chromosome-level genome assembly of Lolium multiflorum.</title>
        <authorList>
            <person name="Chen Y."/>
            <person name="Copetti D."/>
            <person name="Kolliker R."/>
            <person name="Studer B."/>
        </authorList>
    </citation>
    <scope>NUCLEOTIDE SEQUENCE</scope>
    <source>
        <strain evidence="6">02402/16</strain>
        <tissue evidence="6">Leaf</tissue>
    </source>
</reference>
<evidence type="ECO:0000259" key="5">
    <source>
        <dbReference type="PROSITE" id="PS50097"/>
    </source>
</evidence>
<evidence type="ECO:0000256" key="4">
    <source>
        <dbReference type="RuleBase" id="RU004915"/>
    </source>
</evidence>
<comment type="pathway">
    <text evidence="1">Protein modification; protein ubiquitination.</text>
</comment>
<dbReference type="InterPro" id="IPR011333">
    <property type="entry name" value="SKP1/BTB/POZ_sf"/>
</dbReference>
<dbReference type="InterPro" id="IPR056423">
    <property type="entry name" value="BACK_BPM_SPOP"/>
</dbReference>